<dbReference type="CDD" id="cd16917">
    <property type="entry name" value="HATPase_UhpB-NarQ-NarX-like"/>
    <property type="match status" value="1"/>
</dbReference>
<dbReference type="Gene3D" id="1.20.5.1930">
    <property type="match status" value="1"/>
</dbReference>
<feature type="compositionally biased region" description="Pro residues" evidence="9">
    <location>
        <begin position="61"/>
        <end position="73"/>
    </location>
</feature>
<keyword evidence="6" id="KW-0418">Kinase</keyword>
<evidence type="ECO:0000256" key="8">
    <source>
        <dbReference type="ARBA" id="ARBA00023012"/>
    </source>
</evidence>
<dbReference type="GO" id="GO:0016020">
    <property type="term" value="C:membrane"/>
    <property type="evidence" value="ECO:0007669"/>
    <property type="project" value="InterPro"/>
</dbReference>
<feature type="region of interest" description="Disordered" evidence="9">
    <location>
        <begin position="434"/>
        <end position="458"/>
    </location>
</feature>
<proteinExistence type="predicted"/>
<feature type="transmembrane region" description="Helical" evidence="10">
    <location>
        <begin position="248"/>
        <end position="273"/>
    </location>
</feature>
<feature type="compositionally biased region" description="Gly residues" evidence="9">
    <location>
        <begin position="74"/>
        <end position="88"/>
    </location>
</feature>
<dbReference type="InterPro" id="IPR036890">
    <property type="entry name" value="HATPase_C_sf"/>
</dbReference>
<keyword evidence="8" id="KW-0902">Two-component regulatory system</keyword>
<evidence type="ECO:0000256" key="3">
    <source>
        <dbReference type="ARBA" id="ARBA00022553"/>
    </source>
</evidence>
<feature type="domain" description="Signal transduction histidine kinase subgroup 3 dimerisation and phosphoacceptor" evidence="11">
    <location>
        <begin position="404"/>
        <end position="483"/>
    </location>
</feature>
<keyword evidence="3" id="KW-0597">Phosphoprotein</keyword>
<sequence length="658" mass="68331">MALAGAGAHRPMSPRRLSKRAPIAPVQKDGTAGARSFGIVSYRVISRVGARPYSEHMSVPGYPPAPASTPPAPGWGGGPSGGPGGGSSAGRAAPAPAPGTSIPQRHPPYPAYSGYAGYPGYSGYPPYSTQPAYAAYPPPPATAAGSDPRYYQAPTPPYGAAPVAAAVPPAPAPALSPSQRRALEITLAVLRSVGLFALCLLGSLTSLGSQIGHEEALKQTGNGPIVITSFLIGLVLLVAVFLRRRWPVPITVASALAGMALYLDTTVGLIAFTTVVRRARSLRDPMPWATGTLLAVGTLVALARDASHGSTGNSMIGIVISGSSDSHDPHVITHVPAELVLFLAVVAMALPIAVGLWLRARDGEKEARRRAQEAADASARAERAAEEQTRTSTRLADTVSLQAERERVAREVHDGLGHRLSLLALHASALERGVLSTSESPGASSPAEASDEDDPRAAAQRVREEAQGAMRDLRSLLAVLREPVGAAEPAPRLEDLKEVVDGVLAAHQQLSSSIYLDRAAEADEVLSRAVYRIVQESLTNARKHSPGTSVQLRVEGGPDTGIDITCSNRIPRREPVSGQDAHSPGTCEEPRADDVGAGSGTGTDLPPGDARGGSGLRGMARRAEICGGTFHAGPDGHGRFVVSAHLPWRSAVSPQNGH</sequence>
<keyword evidence="7" id="KW-0067">ATP-binding</keyword>
<evidence type="ECO:0000256" key="10">
    <source>
        <dbReference type="SAM" id="Phobius"/>
    </source>
</evidence>
<dbReference type="InterPro" id="IPR050482">
    <property type="entry name" value="Sensor_HK_TwoCompSys"/>
</dbReference>
<evidence type="ECO:0000256" key="9">
    <source>
        <dbReference type="SAM" id="MobiDB-lite"/>
    </source>
</evidence>
<feature type="transmembrane region" description="Helical" evidence="10">
    <location>
        <begin position="339"/>
        <end position="360"/>
    </location>
</feature>
<feature type="compositionally biased region" description="Basic and acidic residues" evidence="9">
    <location>
        <begin position="369"/>
        <end position="389"/>
    </location>
</feature>
<feature type="transmembrane region" description="Helical" evidence="10">
    <location>
        <begin position="225"/>
        <end position="242"/>
    </location>
</feature>
<evidence type="ECO:0000256" key="5">
    <source>
        <dbReference type="ARBA" id="ARBA00022741"/>
    </source>
</evidence>
<accession>A0A448PNH0</accession>
<keyword evidence="10" id="KW-0812">Transmembrane</keyword>
<organism evidence="12 13">
    <name type="scientific">Actinomyces viscosus</name>
    <dbReference type="NCBI Taxonomy" id="1656"/>
    <lineage>
        <taxon>Bacteria</taxon>
        <taxon>Bacillati</taxon>
        <taxon>Actinomycetota</taxon>
        <taxon>Actinomycetes</taxon>
        <taxon>Actinomycetales</taxon>
        <taxon>Actinomycetaceae</taxon>
        <taxon>Actinomyces</taxon>
    </lineage>
</organism>
<keyword evidence="4" id="KW-0808">Transferase</keyword>
<dbReference type="KEGG" id="avc:NCTC10951_02327"/>
<evidence type="ECO:0000256" key="4">
    <source>
        <dbReference type="ARBA" id="ARBA00022679"/>
    </source>
</evidence>
<evidence type="ECO:0000256" key="6">
    <source>
        <dbReference type="ARBA" id="ARBA00022777"/>
    </source>
</evidence>
<dbReference type="PANTHER" id="PTHR24421:SF10">
    <property type="entry name" value="NITRATE_NITRITE SENSOR PROTEIN NARQ"/>
    <property type="match status" value="1"/>
</dbReference>
<dbReference type="Gene3D" id="3.30.565.10">
    <property type="entry name" value="Histidine kinase-like ATPase, C-terminal domain"/>
    <property type="match status" value="1"/>
</dbReference>
<name>A0A448PNH0_ACTVI</name>
<protein>
    <recommendedName>
        <fullName evidence="2">histidine kinase</fullName>
        <ecNumber evidence="2">2.7.13.3</ecNumber>
    </recommendedName>
</protein>
<dbReference type="InterPro" id="IPR011712">
    <property type="entry name" value="Sig_transdc_His_kin_sub3_dim/P"/>
</dbReference>
<feature type="region of interest" description="Disordered" evidence="9">
    <location>
        <begin position="1"/>
        <end position="32"/>
    </location>
</feature>
<evidence type="ECO:0000256" key="7">
    <source>
        <dbReference type="ARBA" id="ARBA00022840"/>
    </source>
</evidence>
<feature type="transmembrane region" description="Helical" evidence="10">
    <location>
        <begin position="285"/>
        <end position="303"/>
    </location>
</feature>
<evidence type="ECO:0000256" key="2">
    <source>
        <dbReference type="ARBA" id="ARBA00012438"/>
    </source>
</evidence>
<keyword evidence="5" id="KW-0547">Nucleotide-binding</keyword>
<dbReference type="GO" id="GO:0000155">
    <property type="term" value="F:phosphorelay sensor kinase activity"/>
    <property type="evidence" value="ECO:0007669"/>
    <property type="project" value="InterPro"/>
</dbReference>
<dbReference type="GO" id="GO:0046983">
    <property type="term" value="F:protein dimerization activity"/>
    <property type="evidence" value="ECO:0007669"/>
    <property type="project" value="InterPro"/>
</dbReference>
<dbReference type="EC" id="2.7.13.3" evidence="2"/>
<dbReference type="AlphaFoldDB" id="A0A448PNH0"/>
<dbReference type="Pfam" id="PF07730">
    <property type="entry name" value="HisKA_3"/>
    <property type="match status" value="1"/>
</dbReference>
<keyword evidence="10" id="KW-1133">Transmembrane helix</keyword>
<evidence type="ECO:0000313" key="12">
    <source>
        <dbReference type="EMBL" id="VEI17698.1"/>
    </source>
</evidence>
<reference evidence="12 13" key="1">
    <citation type="submission" date="2018-12" db="EMBL/GenBank/DDBJ databases">
        <authorList>
            <consortium name="Pathogen Informatics"/>
        </authorList>
    </citation>
    <scope>NUCLEOTIDE SEQUENCE [LARGE SCALE GENOMIC DNA]</scope>
    <source>
        <strain evidence="12 13">NCTC10951</strain>
    </source>
</reference>
<feature type="region of interest" description="Disordered" evidence="9">
    <location>
        <begin position="566"/>
        <end position="616"/>
    </location>
</feature>
<dbReference type="PANTHER" id="PTHR24421">
    <property type="entry name" value="NITRATE/NITRITE SENSOR PROTEIN NARX-RELATED"/>
    <property type="match status" value="1"/>
</dbReference>
<feature type="region of interest" description="Disordered" evidence="9">
    <location>
        <begin position="61"/>
        <end position="108"/>
    </location>
</feature>
<feature type="compositionally biased region" description="Low complexity" evidence="9">
    <location>
        <begin position="438"/>
        <end position="448"/>
    </location>
</feature>
<dbReference type="GO" id="GO:0005524">
    <property type="term" value="F:ATP binding"/>
    <property type="evidence" value="ECO:0007669"/>
    <property type="project" value="UniProtKB-KW"/>
</dbReference>
<dbReference type="Proteomes" id="UP000268658">
    <property type="component" value="Chromosome"/>
</dbReference>
<feature type="transmembrane region" description="Helical" evidence="10">
    <location>
        <begin position="185"/>
        <end position="204"/>
    </location>
</feature>
<feature type="region of interest" description="Disordered" evidence="9">
    <location>
        <begin position="369"/>
        <end position="394"/>
    </location>
</feature>
<keyword evidence="10" id="KW-0472">Membrane</keyword>
<evidence type="ECO:0000313" key="13">
    <source>
        <dbReference type="Proteomes" id="UP000268658"/>
    </source>
</evidence>
<evidence type="ECO:0000256" key="1">
    <source>
        <dbReference type="ARBA" id="ARBA00000085"/>
    </source>
</evidence>
<comment type="catalytic activity">
    <reaction evidence="1">
        <text>ATP + protein L-histidine = ADP + protein N-phospho-L-histidine.</text>
        <dbReference type="EC" id="2.7.13.3"/>
    </reaction>
</comment>
<evidence type="ECO:0000259" key="11">
    <source>
        <dbReference type="Pfam" id="PF07730"/>
    </source>
</evidence>
<dbReference type="EMBL" id="LR134477">
    <property type="protein sequence ID" value="VEI17698.1"/>
    <property type="molecule type" value="Genomic_DNA"/>
</dbReference>
<gene>
    <name evidence="12" type="ORF">NCTC10951_02327</name>
</gene>